<reference evidence="1 2" key="1">
    <citation type="journal article" date="2016" name="Nat. Commun.">
        <title>Thousands of microbial genomes shed light on interconnected biogeochemical processes in an aquifer system.</title>
        <authorList>
            <person name="Anantharaman K."/>
            <person name="Brown C.T."/>
            <person name="Hug L.A."/>
            <person name="Sharon I."/>
            <person name="Castelle C.J."/>
            <person name="Probst A.J."/>
            <person name="Thomas B.C."/>
            <person name="Singh A."/>
            <person name="Wilkins M.J."/>
            <person name="Karaoz U."/>
            <person name="Brodie E.L."/>
            <person name="Williams K.H."/>
            <person name="Hubbard S.S."/>
            <person name="Banfield J.F."/>
        </authorList>
    </citation>
    <scope>NUCLEOTIDE SEQUENCE [LARGE SCALE GENOMIC DNA]</scope>
</reference>
<evidence type="ECO:0000313" key="1">
    <source>
        <dbReference type="EMBL" id="OGM93853.1"/>
    </source>
</evidence>
<proteinExistence type="predicted"/>
<gene>
    <name evidence="1" type="ORF">A2610_00340</name>
</gene>
<accession>A0A1F8DZ52</accession>
<name>A0A1F8DZ52_9BACT</name>
<dbReference type="Proteomes" id="UP000179057">
    <property type="component" value="Unassembled WGS sequence"/>
</dbReference>
<dbReference type="EMBL" id="MGIV01000019">
    <property type="protein sequence ID" value="OGM93853.1"/>
    <property type="molecule type" value="Genomic_DNA"/>
</dbReference>
<evidence type="ECO:0008006" key="3">
    <source>
        <dbReference type="Google" id="ProtNLM"/>
    </source>
</evidence>
<sequence length="327" mass="36815">MEKLTILTRRVSLAYALLKKARNMLRFLRAFAKGGIIDFDYIRYGGHVAVTRSLVHGLRELGTSFNYNPVSVSAIGDVVVVLSGVGAVRQAIELKKQGKIKKLFVGPNVVEMSTEYDNLLAAPEIDACLVPSDMTVAIYERLTPALRGRCVSWYAGVGEKYWSPLEHVSIAKNVAVYWKNAPKPFCMEVERLLTVHGYTPLRIVYGRYNKKEFRRKLRMSAFSVFLSITETQGIALAESWAVNVPTLVWDPQIEHYYIRGLQTTAAPYLTDATGLRWKELGEFEAAIKNFSADGFQPRAWVMEHMTDRVSAEQLVQLCKATPDTKTL</sequence>
<dbReference type="SUPFAM" id="SSF53756">
    <property type="entry name" value="UDP-Glycosyltransferase/glycogen phosphorylase"/>
    <property type="match status" value="1"/>
</dbReference>
<comment type="caution">
    <text evidence="1">The sequence shown here is derived from an EMBL/GenBank/DDBJ whole genome shotgun (WGS) entry which is preliminary data.</text>
</comment>
<protein>
    <recommendedName>
        <fullName evidence="3">Glycosyl transferase family 1 domain-containing protein</fullName>
    </recommendedName>
</protein>
<organism evidence="1 2">
    <name type="scientific">Candidatus Wolfebacteria bacterium RIFOXYD1_FULL_48_65</name>
    <dbReference type="NCBI Taxonomy" id="1802561"/>
    <lineage>
        <taxon>Bacteria</taxon>
        <taxon>Candidatus Wolfeibacteriota</taxon>
    </lineage>
</organism>
<dbReference type="AlphaFoldDB" id="A0A1F8DZ52"/>
<evidence type="ECO:0000313" key="2">
    <source>
        <dbReference type="Proteomes" id="UP000179057"/>
    </source>
</evidence>